<evidence type="ECO:0000259" key="12">
    <source>
        <dbReference type="Pfam" id="PF02770"/>
    </source>
</evidence>
<keyword evidence="7" id="KW-0276">Fatty acid metabolism</keyword>
<dbReference type="Pfam" id="PF01756">
    <property type="entry name" value="ACOX"/>
    <property type="match status" value="1"/>
</dbReference>
<dbReference type="AlphaFoldDB" id="A0A2I1PCC3"/>
<dbReference type="InterPro" id="IPR009100">
    <property type="entry name" value="AcylCoA_DH/oxidase_NM_dom_sf"/>
</dbReference>
<evidence type="ECO:0000313" key="16">
    <source>
        <dbReference type="Proteomes" id="UP000234206"/>
    </source>
</evidence>
<proteinExistence type="inferred from homology"/>
<evidence type="ECO:0000256" key="7">
    <source>
        <dbReference type="ARBA" id="ARBA00022832"/>
    </source>
</evidence>
<dbReference type="GO" id="GO:0003997">
    <property type="term" value="F:acyl-CoA oxidase activity"/>
    <property type="evidence" value="ECO:0007669"/>
    <property type="project" value="UniProtKB-EC"/>
</dbReference>
<dbReference type="FunFam" id="1.20.140.10:FF:000010">
    <property type="entry name" value="Acyl-coenzyme A oxidase"/>
    <property type="match status" value="1"/>
</dbReference>
<evidence type="ECO:0000313" key="15">
    <source>
        <dbReference type="EMBL" id="PKZ42288.1"/>
    </source>
</evidence>
<dbReference type="Pfam" id="PF02771">
    <property type="entry name" value="Acyl-CoA_dh_N"/>
    <property type="match status" value="1"/>
</dbReference>
<dbReference type="InterPro" id="IPR036250">
    <property type="entry name" value="AcylCo_DH-like_C"/>
</dbReference>
<evidence type="ECO:0000259" key="13">
    <source>
        <dbReference type="Pfam" id="PF02771"/>
    </source>
</evidence>
<evidence type="ECO:0000256" key="9">
    <source>
        <dbReference type="ARBA" id="ARBA00023098"/>
    </source>
</evidence>
<feature type="domain" description="Acyl-CoA oxidase C-alpha1" evidence="14">
    <location>
        <begin position="304"/>
        <end position="463"/>
    </location>
</feature>
<dbReference type="Proteomes" id="UP000234206">
    <property type="component" value="Unassembled WGS sequence"/>
</dbReference>
<dbReference type="Gene3D" id="1.10.540.10">
    <property type="entry name" value="Acyl-CoA dehydrogenase/oxidase, N-terminal domain"/>
    <property type="match status" value="1"/>
</dbReference>
<dbReference type="GO" id="GO:0055088">
    <property type="term" value="P:lipid homeostasis"/>
    <property type="evidence" value="ECO:0007669"/>
    <property type="project" value="TreeGrafter"/>
</dbReference>
<keyword evidence="6" id="KW-0274">FAD</keyword>
<dbReference type="PIRSF" id="PIRSF000168">
    <property type="entry name" value="Acyl-CoA_oxidase"/>
    <property type="match status" value="1"/>
</dbReference>
<dbReference type="Gene3D" id="1.20.140.10">
    <property type="entry name" value="Butyryl-CoA Dehydrogenase, subunit A, domain 3"/>
    <property type="match status" value="2"/>
</dbReference>
<dbReference type="RefSeq" id="WP_101849222.1">
    <property type="nucleotide sequence ID" value="NZ_PKIZ01000004.1"/>
</dbReference>
<evidence type="ECO:0000256" key="4">
    <source>
        <dbReference type="ARBA" id="ARBA00012870"/>
    </source>
</evidence>
<dbReference type="EC" id="1.3.3.6" evidence="4"/>
<dbReference type="InterPro" id="IPR006091">
    <property type="entry name" value="Acyl-CoA_Oxase/DH_mid-dom"/>
</dbReference>
<evidence type="ECO:0000259" key="14">
    <source>
        <dbReference type="Pfam" id="PF22924"/>
    </source>
</evidence>
<dbReference type="SUPFAM" id="SSF47203">
    <property type="entry name" value="Acyl-CoA dehydrogenase C-terminal domain-like"/>
    <property type="match status" value="2"/>
</dbReference>
<gene>
    <name evidence="15" type="ORF">CYJ76_03050</name>
</gene>
<dbReference type="Gene3D" id="2.40.110.10">
    <property type="entry name" value="Butyryl-CoA Dehydrogenase, subunit A, domain 2"/>
    <property type="match status" value="1"/>
</dbReference>
<dbReference type="InterPro" id="IPR002655">
    <property type="entry name" value="Acyl-CoA_oxidase_C"/>
</dbReference>
<keyword evidence="16" id="KW-1185">Reference proteome</keyword>
<keyword evidence="5" id="KW-0285">Flavoprotein</keyword>
<evidence type="ECO:0000256" key="10">
    <source>
        <dbReference type="ARBA" id="ARBA00023140"/>
    </source>
</evidence>
<evidence type="ECO:0000256" key="3">
    <source>
        <dbReference type="ARBA" id="ARBA00006288"/>
    </source>
</evidence>
<dbReference type="InterPro" id="IPR012258">
    <property type="entry name" value="Acyl-CoA_oxidase"/>
</dbReference>
<feature type="domain" description="Acyl-CoA dehydrogenase/oxidase N-terminal" evidence="13">
    <location>
        <begin position="53"/>
        <end position="142"/>
    </location>
</feature>
<evidence type="ECO:0000256" key="2">
    <source>
        <dbReference type="ARBA" id="ARBA00004275"/>
    </source>
</evidence>
<evidence type="ECO:0000256" key="5">
    <source>
        <dbReference type="ARBA" id="ARBA00022630"/>
    </source>
</evidence>
<comment type="cofactor">
    <cofactor evidence="1">
        <name>FAD</name>
        <dbReference type="ChEBI" id="CHEBI:57692"/>
    </cofactor>
</comment>
<evidence type="ECO:0000256" key="1">
    <source>
        <dbReference type="ARBA" id="ARBA00001974"/>
    </source>
</evidence>
<organism evidence="15 16">
    <name type="scientific">Kytococcus schroeteri</name>
    <dbReference type="NCBI Taxonomy" id="138300"/>
    <lineage>
        <taxon>Bacteria</taxon>
        <taxon>Bacillati</taxon>
        <taxon>Actinomycetota</taxon>
        <taxon>Actinomycetes</taxon>
        <taxon>Micrococcales</taxon>
        <taxon>Kytococcaceae</taxon>
        <taxon>Kytococcus</taxon>
    </lineage>
</organism>
<feature type="domain" description="Acyl-CoA oxidase/dehydrogenase middle" evidence="12">
    <location>
        <begin position="146"/>
        <end position="268"/>
    </location>
</feature>
<dbReference type="EMBL" id="PKIZ01000004">
    <property type="protein sequence ID" value="PKZ42288.1"/>
    <property type="molecule type" value="Genomic_DNA"/>
</dbReference>
<dbReference type="InterPro" id="IPR046373">
    <property type="entry name" value="Acyl-CoA_Oxase/DH_mid-dom_sf"/>
</dbReference>
<dbReference type="GO" id="GO:0033540">
    <property type="term" value="P:fatty acid beta-oxidation using acyl-CoA oxidase"/>
    <property type="evidence" value="ECO:0007669"/>
    <property type="project" value="TreeGrafter"/>
</dbReference>
<feature type="domain" description="Acyl-CoA oxidase C-terminal" evidence="11">
    <location>
        <begin position="522"/>
        <end position="661"/>
    </location>
</feature>
<dbReference type="Pfam" id="PF22924">
    <property type="entry name" value="ACOX_C_alpha1"/>
    <property type="match status" value="1"/>
</dbReference>
<protein>
    <recommendedName>
        <fullName evidence="4">acyl-CoA oxidase</fullName>
        <ecNumber evidence="4">1.3.3.6</ecNumber>
    </recommendedName>
</protein>
<dbReference type="GO" id="GO:0005504">
    <property type="term" value="F:fatty acid binding"/>
    <property type="evidence" value="ECO:0007669"/>
    <property type="project" value="TreeGrafter"/>
</dbReference>
<evidence type="ECO:0000256" key="6">
    <source>
        <dbReference type="ARBA" id="ARBA00022827"/>
    </source>
</evidence>
<keyword evidence="9" id="KW-0443">Lipid metabolism</keyword>
<dbReference type="InterPro" id="IPR013786">
    <property type="entry name" value="AcylCoA_DH/ox_N"/>
</dbReference>
<sequence>MTRPAPDPVHDGPATTADELRTALGALLDGPWADVRRRLREGVDAADVLLDPQATLEEQRATTTAALLQLTRQGLVGLRAPGPDAGPADVGGTVAAFETVAALDLSLAVKMGVQFGLFGGAIANLGSDAQHATWLPAASAGELLGCFAMTEVGHGSDVQSLETTATYDAAAGEFVVHSPTRSATKTYIGNAARDGRMAVVFAQLVTPDDSSLPEGVDAEEPTHRGIHALVVPIRDAAGAPLPGVTIGDNGAKGGLPGVDNGTLRFDSVRVPRENLLDRFGAVDAAGRYSSPIDSPGRRFFTMLGTLVRGRVSVGGGASAAARSALTIATRYADRRTQFAGPDGEVTLLDYRAHQRRLLPAIARSYALQFAQNELVGTLHAVQQTSPLERDERAQRALESHAAGLKALQTEEANRVLQTCREACGGAGYMATSGITQRRHDADVFATFEGDNTVLLQLVAKGLLTNYVKALGSLNMTGMLRYGATQFSGVVVERTAAKGFVNRMVELARRRDIEDVVMDRAWQVECFQYREQHTLETAAARMRRSRRGSEAEQFAAFNDVQDHLLLAARAHIDRVVLDAFAEVVQGVRDPDLATLLDQVCDLYALSVIEENAAWFLEHEHLRGAKSKAVTATVNALCAQLRPVAGVLVDAFGIPDAWLASSLLDGQDDAGLTA</sequence>
<dbReference type="PANTHER" id="PTHR10909">
    <property type="entry name" value="ELECTRON TRANSPORT OXIDOREDUCTASE"/>
    <property type="match status" value="1"/>
</dbReference>
<dbReference type="GO" id="GO:0071949">
    <property type="term" value="F:FAD binding"/>
    <property type="evidence" value="ECO:0007669"/>
    <property type="project" value="InterPro"/>
</dbReference>
<keyword evidence="10" id="KW-0576">Peroxisome</keyword>
<dbReference type="SUPFAM" id="SSF56645">
    <property type="entry name" value="Acyl-CoA dehydrogenase NM domain-like"/>
    <property type="match status" value="1"/>
</dbReference>
<dbReference type="FunFam" id="2.40.110.10:FF:000005">
    <property type="entry name" value="Acyl-coenzyme A oxidase"/>
    <property type="match status" value="1"/>
</dbReference>
<dbReference type="InterPro" id="IPR037069">
    <property type="entry name" value="AcylCoA_DH/ox_N_sf"/>
</dbReference>
<dbReference type="FunFam" id="1.20.140.10:FF:000007">
    <property type="entry name" value="Acyl-coenzyme A oxidase"/>
    <property type="match status" value="1"/>
</dbReference>
<dbReference type="OrthoDB" id="1144545at2"/>
<accession>A0A2I1PCC3</accession>
<comment type="similarity">
    <text evidence="3">Belongs to the acyl-CoA oxidase family.</text>
</comment>
<name>A0A2I1PCC3_9MICO</name>
<evidence type="ECO:0000259" key="11">
    <source>
        <dbReference type="Pfam" id="PF01756"/>
    </source>
</evidence>
<dbReference type="InterPro" id="IPR055060">
    <property type="entry name" value="ACOX_C_alpha1"/>
</dbReference>
<evidence type="ECO:0000256" key="8">
    <source>
        <dbReference type="ARBA" id="ARBA00023002"/>
    </source>
</evidence>
<keyword evidence="8" id="KW-0560">Oxidoreductase</keyword>
<dbReference type="Pfam" id="PF02770">
    <property type="entry name" value="Acyl-CoA_dh_M"/>
    <property type="match status" value="1"/>
</dbReference>
<comment type="caution">
    <text evidence="15">The sequence shown here is derived from an EMBL/GenBank/DDBJ whole genome shotgun (WGS) entry which is preliminary data.</text>
</comment>
<comment type="subcellular location">
    <subcellularLocation>
        <location evidence="2">Peroxisome</location>
    </subcellularLocation>
</comment>
<reference evidence="15 16" key="1">
    <citation type="submission" date="2017-12" db="EMBL/GenBank/DDBJ databases">
        <title>Phylogenetic diversity of female urinary microbiome.</title>
        <authorList>
            <person name="Thomas-White K."/>
            <person name="Wolfe A.J."/>
        </authorList>
    </citation>
    <scope>NUCLEOTIDE SEQUENCE [LARGE SCALE GENOMIC DNA]</scope>
    <source>
        <strain evidence="15 16">UMB1298</strain>
    </source>
</reference>